<evidence type="ECO:0000256" key="2">
    <source>
        <dbReference type="SAM" id="SignalP"/>
    </source>
</evidence>
<name>A7NLJ9_ROSCS</name>
<evidence type="ECO:0000313" key="5">
    <source>
        <dbReference type="Proteomes" id="UP000000263"/>
    </source>
</evidence>
<dbReference type="STRING" id="383372.Rcas_2307"/>
<dbReference type="AlphaFoldDB" id="A7NLJ9"/>
<accession>A7NLJ9</accession>
<keyword evidence="1 2" id="KW-0732">Signal</keyword>
<dbReference type="SUPFAM" id="SSF49590">
    <property type="entry name" value="PHL pollen allergen"/>
    <property type="match status" value="1"/>
</dbReference>
<evidence type="ECO:0000256" key="1">
    <source>
        <dbReference type="ARBA" id="ARBA00022729"/>
    </source>
</evidence>
<dbReference type="EMBL" id="CP000804">
    <property type="protein sequence ID" value="ABU58390.1"/>
    <property type="molecule type" value="Genomic_DNA"/>
</dbReference>
<dbReference type="InterPro" id="IPR009009">
    <property type="entry name" value="RlpA-like_DPBB"/>
</dbReference>
<dbReference type="PANTHER" id="PTHR31836:SF21">
    <property type="entry name" value="EXPANSIN-LIKE PROTEIN 7"/>
    <property type="match status" value="1"/>
</dbReference>
<feature type="domain" description="RlpA-like protein double-psi beta-barrel" evidence="3">
    <location>
        <begin position="86"/>
        <end position="133"/>
    </location>
</feature>
<reference evidence="4 5" key="1">
    <citation type="submission" date="2007-08" db="EMBL/GenBank/DDBJ databases">
        <title>Complete sequence of Roseiflexus castenholzii DSM 13941.</title>
        <authorList>
            <consortium name="US DOE Joint Genome Institute"/>
            <person name="Copeland A."/>
            <person name="Lucas S."/>
            <person name="Lapidus A."/>
            <person name="Barry K."/>
            <person name="Glavina del Rio T."/>
            <person name="Dalin E."/>
            <person name="Tice H."/>
            <person name="Pitluck S."/>
            <person name="Thompson L.S."/>
            <person name="Brettin T."/>
            <person name="Bruce D."/>
            <person name="Detter J.C."/>
            <person name="Han C."/>
            <person name="Tapia R."/>
            <person name="Schmutz J."/>
            <person name="Larimer F."/>
            <person name="Land M."/>
            <person name="Hauser L."/>
            <person name="Kyrpides N."/>
            <person name="Mikhailova N."/>
            <person name="Bryant D.A."/>
            <person name="Hanada S."/>
            <person name="Tsukatani Y."/>
            <person name="Richardson P."/>
        </authorList>
    </citation>
    <scope>NUCLEOTIDE SEQUENCE [LARGE SCALE GENOMIC DNA]</scope>
    <source>
        <strain evidence="5">DSM 13941 / HLO8</strain>
    </source>
</reference>
<dbReference type="CDD" id="cd22272">
    <property type="entry name" value="DPBB_EXLX1-like"/>
    <property type="match status" value="1"/>
</dbReference>
<dbReference type="Proteomes" id="UP000000263">
    <property type="component" value="Chromosome"/>
</dbReference>
<dbReference type="InterPro" id="IPR051477">
    <property type="entry name" value="Expansin_CellWall"/>
</dbReference>
<dbReference type="Gene3D" id="2.40.40.10">
    <property type="entry name" value="RlpA-like domain"/>
    <property type="match status" value="1"/>
</dbReference>
<keyword evidence="5" id="KW-1185">Reference proteome</keyword>
<dbReference type="InterPro" id="IPR036749">
    <property type="entry name" value="Expansin_CBD_sf"/>
</dbReference>
<dbReference type="KEGG" id="rca:Rcas_2307"/>
<dbReference type="PANTHER" id="PTHR31836">
    <property type="match status" value="1"/>
</dbReference>
<dbReference type="InterPro" id="IPR036908">
    <property type="entry name" value="RlpA-like_sf"/>
</dbReference>
<dbReference type="eggNOG" id="COG4305">
    <property type="taxonomic scope" value="Bacteria"/>
</dbReference>
<dbReference type="Gene3D" id="2.60.40.760">
    <property type="entry name" value="Expansin, cellulose-binding-like domain"/>
    <property type="match status" value="1"/>
</dbReference>
<evidence type="ECO:0000313" key="4">
    <source>
        <dbReference type="EMBL" id="ABU58390.1"/>
    </source>
</evidence>
<proteinExistence type="predicted"/>
<evidence type="ECO:0000259" key="3">
    <source>
        <dbReference type="Pfam" id="PF03330"/>
    </source>
</evidence>
<feature type="signal peptide" evidence="2">
    <location>
        <begin position="1"/>
        <end position="24"/>
    </location>
</feature>
<organism evidence="4 5">
    <name type="scientific">Roseiflexus castenholzii (strain DSM 13941 / HLO8)</name>
    <dbReference type="NCBI Taxonomy" id="383372"/>
    <lineage>
        <taxon>Bacteria</taxon>
        <taxon>Bacillati</taxon>
        <taxon>Chloroflexota</taxon>
        <taxon>Chloroflexia</taxon>
        <taxon>Chloroflexales</taxon>
        <taxon>Roseiflexineae</taxon>
        <taxon>Roseiflexaceae</taxon>
        <taxon>Roseiflexus</taxon>
    </lineage>
</organism>
<dbReference type="SUPFAM" id="SSF50685">
    <property type="entry name" value="Barwin-like endoglucanases"/>
    <property type="match status" value="1"/>
</dbReference>
<protein>
    <submittedName>
        <fullName evidence="4">Rare lipoprotein A</fullName>
    </submittedName>
</protein>
<dbReference type="CAZy" id="CBM63">
    <property type="family name" value="Carbohydrate-Binding Module Family 63"/>
</dbReference>
<dbReference type="OrthoDB" id="5499927at2"/>
<dbReference type="Pfam" id="PF03330">
    <property type="entry name" value="DPBB_1"/>
    <property type="match status" value="1"/>
</dbReference>
<dbReference type="RefSeq" id="WP_012120814.1">
    <property type="nucleotide sequence ID" value="NC_009767.1"/>
</dbReference>
<feature type="chain" id="PRO_5002713905" evidence="2">
    <location>
        <begin position="25"/>
        <end position="237"/>
    </location>
</feature>
<dbReference type="HOGENOM" id="CLU_026963_1_1_0"/>
<dbReference type="NCBIfam" id="NF041144">
    <property type="entry name" value="expansin_EXLX1"/>
    <property type="match status" value="1"/>
</dbReference>
<sequence>MPLRILAFAGVCLLLAGIIPVVRAQNDTHTVYLPLVVRDAQYRTGEGTYYAADGTGNCMFDPSPHDLMVAAMNHIDYDNAALCGAFIEVIGPKGSVTVRIVDRCPECARGDVDMSPQAFERIADLSAGRVPIRWRIVSPNLAGPIAYRFKEGSNQWWTAVQIRNHRNPVARFEYLRADGQWQTVPRQMYNYFVASSGMGPGPYTFRVTDMYGNVLTDTDIPFVEGGVINGAAQFPPP</sequence>
<keyword evidence="4" id="KW-0449">Lipoprotein</keyword>
<dbReference type="InterPro" id="IPR049818">
    <property type="entry name" value="Expansin_EXLX1-like"/>
</dbReference>
<gene>
    <name evidence="4" type="ordered locus">Rcas_2307</name>
</gene>